<keyword evidence="4" id="KW-1185">Reference proteome</keyword>
<feature type="transmembrane region" description="Helical" evidence="2">
    <location>
        <begin position="49"/>
        <end position="78"/>
    </location>
</feature>
<dbReference type="PANTHER" id="PTHR39948:SF1">
    <property type="entry name" value="GEO11419P1"/>
    <property type="match status" value="1"/>
</dbReference>
<feature type="compositionally biased region" description="Basic and acidic residues" evidence="1">
    <location>
        <begin position="147"/>
        <end position="166"/>
    </location>
</feature>
<reference evidence="3 4" key="1">
    <citation type="submission" date="2022-12" db="EMBL/GenBank/DDBJ databases">
        <title>Chromosome-level genome of Tegillarca granosa.</title>
        <authorList>
            <person name="Kim J."/>
        </authorList>
    </citation>
    <scope>NUCLEOTIDE SEQUENCE [LARGE SCALE GENOMIC DNA]</scope>
    <source>
        <strain evidence="3">Teg-2019</strain>
        <tissue evidence="3">Adductor muscle</tissue>
    </source>
</reference>
<keyword evidence="2" id="KW-0812">Transmembrane</keyword>
<feature type="region of interest" description="Disordered" evidence="1">
    <location>
        <begin position="137"/>
        <end position="166"/>
    </location>
</feature>
<evidence type="ECO:0000313" key="3">
    <source>
        <dbReference type="EMBL" id="KAJ8303434.1"/>
    </source>
</evidence>
<evidence type="ECO:0008006" key="5">
    <source>
        <dbReference type="Google" id="ProtNLM"/>
    </source>
</evidence>
<gene>
    <name evidence="3" type="ORF">KUTeg_019830</name>
</gene>
<organism evidence="3 4">
    <name type="scientific">Tegillarca granosa</name>
    <name type="common">Malaysian cockle</name>
    <name type="synonym">Anadara granosa</name>
    <dbReference type="NCBI Taxonomy" id="220873"/>
    <lineage>
        <taxon>Eukaryota</taxon>
        <taxon>Metazoa</taxon>
        <taxon>Spiralia</taxon>
        <taxon>Lophotrochozoa</taxon>
        <taxon>Mollusca</taxon>
        <taxon>Bivalvia</taxon>
        <taxon>Autobranchia</taxon>
        <taxon>Pteriomorphia</taxon>
        <taxon>Arcoida</taxon>
        <taxon>Arcoidea</taxon>
        <taxon>Arcidae</taxon>
        <taxon>Tegillarca</taxon>
    </lineage>
</organism>
<proteinExistence type="predicted"/>
<accession>A0ABQ9EFN4</accession>
<evidence type="ECO:0000256" key="2">
    <source>
        <dbReference type="SAM" id="Phobius"/>
    </source>
</evidence>
<keyword evidence="2" id="KW-1133">Transmembrane helix</keyword>
<comment type="caution">
    <text evidence="3">The sequence shown here is derived from an EMBL/GenBank/DDBJ whole genome shotgun (WGS) entry which is preliminary data.</text>
</comment>
<dbReference type="Proteomes" id="UP001217089">
    <property type="component" value="Unassembled WGS sequence"/>
</dbReference>
<evidence type="ECO:0000256" key="1">
    <source>
        <dbReference type="SAM" id="MobiDB-lite"/>
    </source>
</evidence>
<keyword evidence="2" id="KW-0472">Membrane</keyword>
<dbReference type="EMBL" id="JARBDR010000917">
    <property type="protein sequence ID" value="KAJ8303434.1"/>
    <property type="molecule type" value="Genomic_DNA"/>
</dbReference>
<dbReference type="PANTHER" id="PTHR39948">
    <property type="entry name" value="GEO11419P1"/>
    <property type="match status" value="1"/>
</dbReference>
<sequence length="166" mass="19178">MFTNGGSYGDNRFNNDFWKTSLKSQQTIFEYFQIQLSEGSGKGGLCPGILWAILWFLILWFLAWPIAFFIAWLYVLLIPFSACIEPLKGVCEAILKVVNLPLTCAENMIAMKPLCEYIEDKLNIESHKTFYKFKENKENVSEDENENKDQELGLKDINEDAKENKD</sequence>
<name>A0ABQ9EFN4_TEGGR</name>
<evidence type="ECO:0000313" key="4">
    <source>
        <dbReference type="Proteomes" id="UP001217089"/>
    </source>
</evidence>
<protein>
    <recommendedName>
        <fullName evidence="5">Caveolin</fullName>
    </recommendedName>
</protein>